<sequence>MYGCEAWTLTQTEEKKLLITERKQNQRKILGPVQRPDGSWRLRKNAEIEEFPAIPNIIGKIKAHRLCWLGHVERMEEDRGVKRAYFPGDPGIAEVIQLRRIFGRFMPLTGEKWRRIGVYAAAL</sequence>
<name>A0A7E5W9F8_TRINI</name>
<reference evidence="2" key="1">
    <citation type="submission" date="2025-08" db="UniProtKB">
        <authorList>
            <consortium name="RefSeq"/>
        </authorList>
    </citation>
    <scope>IDENTIFICATION</scope>
</reference>
<dbReference type="InParanoid" id="A0A7E5W9F8"/>
<evidence type="ECO:0000313" key="2">
    <source>
        <dbReference type="RefSeq" id="XP_026737112.1"/>
    </source>
</evidence>
<dbReference type="RefSeq" id="XP_026737112.1">
    <property type="nucleotide sequence ID" value="XM_026881311.1"/>
</dbReference>
<proteinExistence type="predicted"/>
<dbReference type="GeneID" id="113500489"/>
<dbReference type="Proteomes" id="UP000322000">
    <property type="component" value="Chromosome 14"/>
</dbReference>
<gene>
    <name evidence="2" type="primary">LOC113500489</name>
</gene>
<dbReference type="KEGG" id="tnl:113500489"/>
<evidence type="ECO:0000313" key="1">
    <source>
        <dbReference type="Proteomes" id="UP000322000"/>
    </source>
</evidence>
<accession>A0A7E5W9F8</accession>
<organism evidence="1 2">
    <name type="scientific">Trichoplusia ni</name>
    <name type="common">Cabbage looper</name>
    <dbReference type="NCBI Taxonomy" id="7111"/>
    <lineage>
        <taxon>Eukaryota</taxon>
        <taxon>Metazoa</taxon>
        <taxon>Ecdysozoa</taxon>
        <taxon>Arthropoda</taxon>
        <taxon>Hexapoda</taxon>
        <taxon>Insecta</taxon>
        <taxon>Pterygota</taxon>
        <taxon>Neoptera</taxon>
        <taxon>Endopterygota</taxon>
        <taxon>Lepidoptera</taxon>
        <taxon>Glossata</taxon>
        <taxon>Ditrysia</taxon>
        <taxon>Noctuoidea</taxon>
        <taxon>Noctuidae</taxon>
        <taxon>Plusiinae</taxon>
        <taxon>Trichoplusia</taxon>
    </lineage>
</organism>
<dbReference type="AlphaFoldDB" id="A0A7E5W9F8"/>
<keyword evidence="1" id="KW-1185">Reference proteome</keyword>
<protein>
    <submittedName>
        <fullName evidence="2">Uncharacterized protein LOC113500489</fullName>
    </submittedName>
</protein>